<feature type="region of interest" description="Disordered" evidence="1">
    <location>
        <begin position="163"/>
        <end position="188"/>
    </location>
</feature>
<gene>
    <name evidence="2" type="ORF">C0Q70_13896</name>
</gene>
<sequence length="529" mass="58210">MANTTGHTKNPQTEPATIIVRRGGKTQSYFRPLPETIHRRPHGDTAVPWCVEACGNIALESHLIVVGIPEGVVELPALQCKTPTSEVTATECDGQSAADDSDEIDESLKDVQKVTDAVLESQNDGASASSRTSLEALVRIVQELSKVAEDLRLCRLSAEHLDHDTTQPGERNSKLLPQTRERSQRTKMCMSTRCTTPNHLDECSVETLRDQEVSPSSAAALTFDLSPKHVGIKAAGDALLLEEEQTFPKTSSLPANDSSSENFPYSCSDDSDVVDIDIDEYFATLQRDVLHEDFPTSENMPRPRDAPARSVYAKRHASATSCRPSPRLVSPGPGMKPNPRHGSKPARNYDKCRSSHDCESVLHVCPSACTRGSSAKESSNTVGHQEQLSSVLRSDGKAPGAEVTQHGGVGHKRPGRAHHPVQKSRTFNYQRGNAFTKVSRWLKPLTRGLRTLQVHYAHANAEHNDRLIFAHLLRAAHVRNAAVEEGVYVTERRLYARRHDNTPHATTFYNTDDVIKRALKRGSRAAADR</sequence>
<name>A0A2T7NYI9_POMCA</name>
<evidence type="ECO:0000256" key="1">
    <source>
        <dbReference type="SAM" id="MobiDB-lite"/>
    </source>
</evidence>
<protein>
    <submittedName>
        <fullName evidence="2">Uncharacterized protein</fullName>
    </submittedName>
</protein>
<accession>A0A2T7NYI9</accession>
<keyword evidence="3" id="KW-1185">Reference proteome</keyword>
<dbReference type="Proteomes" id="UP000245119">
    <property type="component" value="Linkage Group LG8"/>
</dbReference>
<comment type="caution">
    <text evidence="2">The sequence shown here is derived from an EMBL/GenBank/DDBJ whole genome shotgun (WGS) entry which is preliminary data.</text>
</comment>
<evidence type="ECO:0000313" key="3">
    <source>
        <dbReference type="Proteomes" id="UP000245119"/>
    </source>
</evidence>
<dbReference type="EMBL" id="PZQS01000008">
    <property type="protein sequence ID" value="PVD26226.1"/>
    <property type="molecule type" value="Genomic_DNA"/>
</dbReference>
<evidence type="ECO:0000313" key="2">
    <source>
        <dbReference type="EMBL" id="PVD26226.1"/>
    </source>
</evidence>
<dbReference type="AlphaFoldDB" id="A0A2T7NYI9"/>
<reference evidence="2 3" key="1">
    <citation type="submission" date="2018-04" db="EMBL/GenBank/DDBJ databases">
        <title>The genome of golden apple snail Pomacea canaliculata provides insight into stress tolerance and invasive adaptation.</title>
        <authorList>
            <person name="Liu C."/>
            <person name="Liu B."/>
            <person name="Ren Y."/>
            <person name="Zhang Y."/>
            <person name="Wang H."/>
            <person name="Li S."/>
            <person name="Jiang F."/>
            <person name="Yin L."/>
            <person name="Zhang G."/>
            <person name="Qian W."/>
            <person name="Fan W."/>
        </authorList>
    </citation>
    <scope>NUCLEOTIDE SEQUENCE [LARGE SCALE GENOMIC DNA]</scope>
    <source>
        <strain evidence="2">SZHN2017</strain>
        <tissue evidence="2">Muscle</tissue>
    </source>
</reference>
<feature type="compositionally biased region" description="Basic residues" evidence="1">
    <location>
        <begin position="409"/>
        <end position="420"/>
    </location>
</feature>
<proteinExistence type="predicted"/>
<organism evidence="2 3">
    <name type="scientific">Pomacea canaliculata</name>
    <name type="common">Golden apple snail</name>
    <dbReference type="NCBI Taxonomy" id="400727"/>
    <lineage>
        <taxon>Eukaryota</taxon>
        <taxon>Metazoa</taxon>
        <taxon>Spiralia</taxon>
        <taxon>Lophotrochozoa</taxon>
        <taxon>Mollusca</taxon>
        <taxon>Gastropoda</taxon>
        <taxon>Caenogastropoda</taxon>
        <taxon>Architaenioglossa</taxon>
        <taxon>Ampullarioidea</taxon>
        <taxon>Ampullariidae</taxon>
        <taxon>Pomacea</taxon>
    </lineage>
</organism>
<feature type="region of interest" description="Disordered" evidence="1">
    <location>
        <begin position="392"/>
        <end position="420"/>
    </location>
</feature>
<feature type="region of interest" description="Disordered" evidence="1">
    <location>
        <begin position="314"/>
        <end position="348"/>
    </location>
</feature>